<dbReference type="EMBL" id="JAGYWB010000012">
    <property type="protein sequence ID" value="KAI0502497.1"/>
    <property type="molecule type" value="Genomic_DNA"/>
</dbReference>
<keyword evidence="2" id="KW-1185">Reference proteome</keyword>
<organism evidence="1 2">
    <name type="scientific">Dendrobium nobile</name>
    <name type="common">Orchid</name>
    <dbReference type="NCBI Taxonomy" id="94219"/>
    <lineage>
        <taxon>Eukaryota</taxon>
        <taxon>Viridiplantae</taxon>
        <taxon>Streptophyta</taxon>
        <taxon>Embryophyta</taxon>
        <taxon>Tracheophyta</taxon>
        <taxon>Spermatophyta</taxon>
        <taxon>Magnoliopsida</taxon>
        <taxon>Liliopsida</taxon>
        <taxon>Asparagales</taxon>
        <taxon>Orchidaceae</taxon>
        <taxon>Epidendroideae</taxon>
        <taxon>Malaxideae</taxon>
        <taxon>Dendrobiinae</taxon>
        <taxon>Dendrobium</taxon>
    </lineage>
</organism>
<protein>
    <submittedName>
        <fullName evidence="1">Uncharacterized protein</fullName>
    </submittedName>
</protein>
<proteinExistence type="predicted"/>
<accession>A0A8T3B291</accession>
<reference evidence="1" key="1">
    <citation type="journal article" date="2022" name="Front. Genet.">
        <title>Chromosome-Scale Assembly of the Dendrobium nobile Genome Provides Insights Into the Molecular Mechanism of the Biosynthesis of the Medicinal Active Ingredient of Dendrobium.</title>
        <authorList>
            <person name="Xu Q."/>
            <person name="Niu S.-C."/>
            <person name="Li K.-L."/>
            <person name="Zheng P.-J."/>
            <person name="Zhang X.-J."/>
            <person name="Jia Y."/>
            <person name="Liu Y."/>
            <person name="Niu Y.-X."/>
            <person name="Yu L.-H."/>
            <person name="Chen D.-F."/>
            <person name="Zhang G.-Q."/>
        </authorList>
    </citation>
    <scope>NUCLEOTIDE SEQUENCE</scope>
    <source>
        <tissue evidence="1">Leaf</tissue>
    </source>
</reference>
<dbReference type="AlphaFoldDB" id="A0A8T3B291"/>
<gene>
    <name evidence="1" type="ORF">KFK09_017450</name>
</gene>
<sequence>MKRLKSAPFAGSGSLILSRICGMATTEMRDLSRIWAAAENQQMQEPLVPSTQPVPSDHYDYETMSSGFSEQCSDDDGADLLPVVNDGVAVDNEKMKF</sequence>
<dbReference type="Proteomes" id="UP000829196">
    <property type="component" value="Unassembled WGS sequence"/>
</dbReference>
<evidence type="ECO:0000313" key="2">
    <source>
        <dbReference type="Proteomes" id="UP000829196"/>
    </source>
</evidence>
<evidence type="ECO:0000313" key="1">
    <source>
        <dbReference type="EMBL" id="KAI0502497.1"/>
    </source>
</evidence>
<name>A0A8T3B291_DENNO</name>
<comment type="caution">
    <text evidence="1">The sequence shown here is derived from an EMBL/GenBank/DDBJ whole genome shotgun (WGS) entry which is preliminary data.</text>
</comment>